<comment type="subcellular location">
    <subcellularLocation>
        <location evidence="1">Nucleus</location>
        <location evidence="1">Nucleolus</location>
    </subcellularLocation>
</comment>
<sequence length="2231" mass="251585">MDLLQWSNGVKRHAMDNVNCTDCGMCVTLSWVVVDFVSRKSSKKARRYVEVVQPSASAVADTSKDLDESDASESEFEKEEDCLVELVRSVGGNVDGINNWRGDDEIDEESSDDETIEDDDSGEINQVNVDAGENVLNSDKEEHLEEERASEIDEDDDAENVDQVHSENGGEVANISEPDDDEEIMNELEEDAEGDPFLLRFEHDISDTVVETLQDSSKCTQSELRVPSLGRVLFKKCVLEDSEAERCPTKSMGTEDDLEKILIHTRRNLRNHLSETNLNIVKDSQQLTAIQKRIYSLISSYADFLMTDRNINNTEEVRVSYCLHVLNHVLKTRSRVMKHNRRIQAKREALRRERLAQASEGKVEKKKFPVSGSDDVEYRDQGFFRPKVLILVPFRDSALRVCNTLMNLLLGDISKKAANVVNRKKLEERYGWDAEQVERLAELKPADYTATFSGNPDDAFLFGVALTKKTLKFFANMYSSDILIASPMGLRVKIGGEGEKDRDMDFLASIEILIMDQTDVFLMQNWSHVLHILDHMHLTPSQNRDIDFSRVRMWSLSGHAALYRQTMIFSSVPTVEISSVFNKKCKNMTGKYSTANSVDVGSISSVIIPIPQTFRYFTASSPLEDSKERFQIFVEKVLPRFRDAVTKRVLIYIPSYFDFLTVRNYFRKSDLEFAEICEYTEEKKIKSARNKFFRGFQKFLLFTERFHFFRRYKMKGMQHIIFFGLPTYPHFYSEMINFMQGRMSGDGVKGEMSCTVIVSQVDALKLSGVVGTAKAASMLRDKKESYFLGSCSRRLRVVPVIASLARRTTITEMLLRQQCLESLRRSPRLMLFQLKALRKNRKATHEIISTLLSLSVDFQRGERPQVKFPEVIRFLFHWLPEIESVPIRISVVRSVVELARNGLHSVMRLCASGLIMDLIALLSRPEAIYNPDSAEHDAFRKHMGVDLDSPIPCGSSAEVLGGIFTLLKILGSHSISDRELRAIFLRLLRGKRDVTPYPYISQVLFSLVEMAKREGFKDSQYFFDIQHSRDVMRVVGIKRWPGSGNSYTFHCWVRLVSENSSEDTARLKRRYLYSFHVGSGATLSGFEAFFGPKGVLTVSVWDSKDMHSASVHEFPLGDGRWHCVTISHSANWRSIRPFAQSQLSVFFDGALRLVCPLRCPVLNQPLTEVVIGGAGHRNRSYVSEETSAMSSWNRKSQVNGQNDVKKPDVPEKSKGFFGSLVSAVPSILPQLPSAARTKSANDPNIRVSGIPHLLRYKPLGHGEAPDQIAPTCSQADIWRRWQAYTVIQELILEAVVVPLTLLYVENFRTKLRPRADTGGSSSSFDPAGILSSSASPMSSSSEGELEMKLVFWYDARVTSSGEKLCVDLSPNRTHSAHCSAPVSILMNIRDALNKIGGLHVLFPLLEKLPHELDVDLSLVSPTSGSALPPVVMTTYSGHLEDTASSLGEWEMLSSRDDAEYGKDSSNRGFVRNQAAGLFSLIRILSAESLVCLDQLLRYRAIPVLGYLLQKLPPALVDINLLISLELFCEQLRDQRRDALLEQMYAFILFDFRIWTNCSFIVRIGHFQALCRIIHENKVYFRRNFGVQFLLDVIHQHYKLVDRLSPEDTKAVRAALINLIKYFISRDPTAAEVSAILRFTFSVHEEEVVMDILQMLYAYLESKAAKDQIYLLLYENGNAELFYGLLIQKHFSTEFKELVCRIMMALLGTDKVQEKNKTRLRLGDVGYGGFFSFLKGQMLSEGVAAQLVNQMLMIDSQGSLCGVLLLTAHLQHADRIETKLTVGRILQAYLHHRMQATSRSFARQSGWQYSVCCLFTKCERRDLGVSKSGQEDKEISVASPSAFLNSLSLDVENDPDLMSFELIDSATGRGRVDMAAAAWQMLPQQLTEIRGMAETVGSVAVTSVISDNLETVTSAVVPDKIQSAASNMSKSVASKISNIKRRTLQVQESVEEVGESVVAIGEAAFSSLRKSRESPASSSPSSPYLPSKMLLARTKDSSKDDGSILSLQQEVDAYVDFGVHLIASIMWEGIPTEGAAFDEVWKDRGAVFCCLKELALTNVLFAPLLEVERRILERLIELCLETLKDQTQITPELRETGHMMLKWAYHLMTREDKSLFSFRGDAKQCLIYGCALSERLLDKVICLLDVLGIFGDSPEEENRDLTAAVLVKNTEHYSFLIPVMKALLDKVGSLGALHLPAWLPSLPTGTNTPSFDEEFQHYCMSGEWREFVQTKI</sequence>
<reference evidence="8" key="1">
    <citation type="submission" date="2020-11" db="EMBL/GenBank/DDBJ databases">
        <authorList>
            <person name="Tran Van P."/>
        </authorList>
    </citation>
    <scope>NUCLEOTIDE SEQUENCE</scope>
</reference>
<keyword evidence="9" id="KW-1185">Reference proteome</keyword>
<keyword evidence="3" id="KW-0539">Nucleus</keyword>
<dbReference type="PANTHER" id="PTHR12933:SF0">
    <property type="entry name" value="U3 SMALL NUCLEOLAR RNA-ASSOCIATED PROTEIN 25 HOMOLOG"/>
    <property type="match status" value="1"/>
</dbReference>
<evidence type="ECO:0000256" key="2">
    <source>
        <dbReference type="ARBA" id="ARBA00009223"/>
    </source>
</evidence>
<dbReference type="InterPro" id="IPR016024">
    <property type="entry name" value="ARM-type_fold"/>
</dbReference>
<feature type="compositionally biased region" description="Acidic residues" evidence="4">
    <location>
        <begin position="67"/>
        <end position="78"/>
    </location>
</feature>
<proteinExistence type="inferred from homology"/>
<dbReference type="GO" id="GO:0032040">
    <property type="term" value="C:small-subunit processome"/>
    <property type="evidence" value="ECO:0007669"/>
    <property type="project" value="TreeGrafter"/>
</dbReference>
<dbReference type="PANTHER" id="PTHR12933">
    <property type="entry name" value="ORF PROTEIN-RELATED"/>
    <property type="match status" value="1"/>
</dbReference>
<feature type="compositionally biased region" description="Acidic residues" evidence="4">
    <location>
        <begin position="104"/>
        <end position="122"/>
    </location>
</feature>
<evidence type="ECO:0000256" key="1">
    <source>
        <dbReference type="ARBA" id="ARBA00004604"/>
    </source>
</evidence>
<feature type="domain" description="DUF4704" evidence="6">
    <location>
        <begin position="1472"/>
        <end position="1691"/>
    </location>
</feature>
<evidence type="ECO:0000313" key="8">
    <source>
        <dbReference type="EMBL" id="CAD7277949.1"/>
    </source>
</evidence>
<dbReference type="Pfam" id="PF06862">
    <property type="entry name" value="Utp25_C"/>
    <property type="match status" value="1"/>
</dbReference>
<dbReference type="Pfam" id="PF22916">
    <property type="entry name" value="UTP25_NTPase-like"/>
    <property type="match status" value="1"/>
</dbReference>
<dbReference type="Proteomes" id="UP000678499">
    <property type="component" value="Unassembled WGS sequence"/>
</dbReference>
<evidence type="ECO:0000259" key="7">
    <source>
        <dbReference type="Pfam" id="PF22916"/>
    </source>
</evidence>
<evidence type="ECO:0000256" key="3">
    <source>
        <dbReference type="ARBA" id="ARBA00023242"/>
    </source>
</evidence>
<name>A0A7R9BNV2_9CRUS</name>
<gene>
    <name evidence="8" type="ORF">NMOB1V02_LOCUS5666</name>
</gene>
<dbReference type="GO" id="GO:0019843">
    <property type="term" value="F:rRNA binding"/>
    <property type="evidence" value="ECO:0007669"/>
    <property type="project" value="TreeGrafter"/>
</dbReference>
<dbReference type="EMBL" id="OA883106">
    <property type="protein sequence ID" value="CAD7277949.1"/>
    <property type="molecule type" value="Genomic_DNA"/>
</dbReference>
<dbReference type="SUPFAM" id="SSF49899">
    <property type="entry name" value="Concanavalin A-like lectins/glucanases"/>
    <property type="match status" value="1"/>
</dbReference>
<accession>A0A7R9BNV2</accession>
<comment type="similarity">
    <text evidence="2">Belongs to the UTP25 family.</text>
</comment>
<evidence type="ECO:0000259" key="6">
    <source>
        <dbReference type="Pfam" id="PF15787"/>
    </source>
</evidence>
<dbReference type="GO" id="GO:0000462">
    <property type="term" value="P:maturation of SSU-rRNA from tricistronic rRNA transcript (SSU-rRNA, 5.8S rRNA, LSU-rRNA)"/>
    <property type="evidence" value="ECO:0007669"/>
    <property type="project" value="TreeGrafter"/>
</dbReference>
<dbReference type="Pfam" id="PF16057">
    <property type="entry name" value="DUF4800"/>
    <property type="match status" value="1"/>
</dbReference>
<dbReference type="OrthoDB" id="10264378at2759"/>
<dbReference type="InterPro" id="IPR010678">
    <property type="entry name" value="UTP25"/>
</dbReference>
<dbReference type="GO" id="GO:0034511">
    <property type="term" value="F:U3 snoRNA binding"/>
    <property type="evidence" value="ECO:0007669"/>
    <property type="project" value="InterPro"/>
</dbReference>
<dbReference type="EMBL" id="CAJPEX010001069">
    <property type="protein sequence ID" value="CAG0918101.1"/>
    <property type="molecule type" value="Genomic_DNA"/>
</dbReference>
<dbReference type="InterPro" id="IPR013320">
    <property type="entry name" value="ConA-like_dom_sf"/>
</dbReference>
<organism evidence="8">
    <name type="scientific">Notodromas monacha</name>
    <dbReference type="NCBI Taxonomy" id="399045"/>
    <lineage>
        <taxon>Eukaryota</taxon>
        <taxon>Metazoa</taxon>
        <taxon>Ecdysozoa</taxon>
        <taxon>Arthropoda</taxon>
        <taxon>Crustacea</taxon>
        <taxon>Oligostraca</taxon>
        <taxon>Ostracoda</taxon>
        <taxon>Podocopa</taxon>
        <taxon>Podocopida</taxon>
        <taxon>Cypridocopina</taxon>
        <taxon>Cypridoidea</taxon>
        <taxon>Cyprididae</taxon>
        <taxon>Notodromas</taxon>
    </lineage>
</organism>
<dbReference type="InterPro" id="IPR053940">
    <property type="entry name" value="UTP25_NTPase-like"/>
</dbReference>
<feature type="region of interest" description="Disordered" evidence="4">
    <location>
        <begin position="96"/>
        <end position="180"/>
    </location>
</feature>
<protein>
    <submittedName>
        <fullName evidence="8">Uncharacterized protein</fullName>
    </submittedName>
</protein>
<evidence type="ECO:0000259" key="5">
    <source>
        <dbReference type="Pfam" id="PF06862"/>
    </source>
</evidence>
<feature type="domain" description="UTP25 C-terminal" evidence="5">
    <location>
        <begin position="603"/>
        <end position="786"/>
    </location>
</feature>
<dbReference type="InterPro" id="IPR031570">
    <property type="entry name" value="NBEA/BDCP_DUF4704"/>
</dbReference>
<dbReference type="SUPFAM" id="SSF48371">
    <property type="entry name" value="ARM repeat"/>
    <property type="match status" value="1"/>
</dbReference>
<feature type="region of interest" description="Disordered" evidence="4">
    <location>
        <begin position="56"/>
        <end position="78"/>
    </location>
</feature>
<evidence type="ECO:0000313" key="9">
    <source>
        <dbReference type="Proteomes" id="UP000678499"/>
    </source>
</evidence>
<dbReference type="Pfam" id="PF15787">
    <property type="entry name" value="DUF4704"/>
    <property type="match status" value="1"/>
</dbReference>
<evidence type="ECO:0000256" key="4">
    <source>
        <dbReference type="SAM" id="MobiDB-lite"/>
    </source>
</evidence>
<feature type="compositionally biased region" description="Basic and acidic residues" evidence="4">
    <location>
        <begin position="138"/>
        <end position="151"/>
    </location>
</feature>
<dbReference type="InterPro" id="IPR053939">
    <property type="entry name" value="UTP25_C"/>
</dbReference>
<feature type="domain" description="UTP25 NTP hydrolase-like" evidence="7">
    <location>
        <begin position="301"/>
        <end position="591"/>
    </location>
</feature>